<dbReference type="AlphaFoldDB" id="A0A940SJN2"/>
<dbReference type="PANTHER" id="PTHR30385">
    <property type="entry name" value="SIGMA FACTOR F FLAGELLAR"/>
    <property type="match status" value="1"/>
</dbReference>
<dbReference type="Gene3D" id="1.10.1740.10">
    <property type="match status" value="1"/>
</dbReference>
<dbReference type="NCBIfam" id="TIGR02937">
    <property type="entry name" value="sigma70-ECF"/>
    <property type="match status" value="1"/>
</dbReference>
<dbReference type="InterPro" id="IPR007627">
    <property type="entry name" value="RNA_pol_sigma70_r2"/>
</dbReference>
<dbReference type="InterPro" id="IPR014284">
    <property type="entry name" value="RNA_pol_sigma-70_dom"/>
</dbReference>
<accession>A0A940SJN2</accession>
<keyword evidence="7" id="KW-1185">Reference proteome</keyword>
<dbReference type="InterPro" id="IPR000943">
    <property type="entry name" value="RNA_pol_sigma70"/>
</dbReference>
<dbReference type="NCBIfam" id="NF005413">
    <property type="entry name" value="PRK06986.1"/>
    <property type="match status" value="1"/>
</dbReference>
<dbReference type="Pfam" id="PF04545">
    <property type="entry name" value="Sigma70_r4"/>
    <property type="match status" value="1"/>
</dbReference>
<dbReference type="GO" id="GO:0016987">
    <property type="term" value="F:sigma factor activity"/>
    <property type="evidence" value="ECO:0007669"/>
    <property type="project" value="UniProtKB-KW"/>
</dbReference>
<evidence type="ECO:0000256" key="3">
    <source>
        <dbReference type="ARBA" id="ARBA00023125"/>
    </source>
</evidence>
<reference evidence="6" key="1">
    <citation type="submission" date="2021-04" db="EMBL/GenBank/DDBJ databases">
        <title>Genome seq and assembly of Bacillus sp.</title>
        <authorList>
            <person name="Chhetri G."/>
        </authorList>
    </citation>
    <scope>NUCLEOTIDE SEQUENCE</scope>
    <source>
        <strain evidence="6">RG28</strain>
    </source>
</reference>
<dbReference type="SUPFAM" id="SSF88946">
    <property type="entry name" value="Sigma2 domain of RNA polymerase sigma factors"/>
    <property type="match status" value="1"/>
</dbReference>
<comment type="caution">
    <text evidence="6">The sequence shown here is derived from an EMBL/GenBank/DDBJ whole genome shotgun (WGS) entry which is preliminary data.</text>
</comment>
<dbReference type="Pfam" id="PF04539">
    <property type="entry name" value="Sigma70_r3"/>
    <property type="match status" value="1"/>
</dbReference>
<protein>
    <submittedName>
        <fullName evidence="6">FliA/WhiG family RNA polymerase sigma factor</fullName>
    </submittedName>
</protein>
<dbReference type="InterPro" id="IPR013324">
    <property type="entry name" value="RNA_pol_sigma_r3/r4-like"/>
</dbReference>
<organism evidence="6 7">
    <name type="scientific">Gottfriedia endophytica</name>
    <dbReference type="NCBI Taxonomy" id="2820819"/>
    <lineage>
        <taxon>Bacteria</taxon>
        <taxon>Bacillati</taxon>
        <taxon>Bacillota</taxon>
        <taxon>Bacilli</taxon>
        <taxon>Bacillales</taxon>
        <taxon>Bacillaceae</taxon>
        <taxon>Gottfriedia</taxon>
    </lineage>
</organism>
<evidence type="ECO:0000256" key="4">
    <source>
        <dbReference type="ARBA" id="ARBA00023163"/>
    </source>
</evidence>
<proteinExistence type="predicted"/>
<dbReference type="GO" id="GO:0003899">
    <property type="term" value="F:DNA-directed RNA polymerase activity"/>
    <property type="evidence" value="ECO:0007669"/>
    <property type="project" value="InterPro"/>
</dbReference>
<evidence type="ECO:0000256" key="1">
    <source>
        <dbReference type="ARBA" id="ARBA00023015"/>
    </source>
</evidence>
<keyword evidence="3" id="KW-0238">DNA-binding</keyword>
<name>A0A940SJN2_9BACI</name>
<dbReference type="InterPro" id="IPR012845">
    <property type="entry name" value="RNA_pol_sigma_FliA_WhiG"/>
</dbReference>
<dbReference type="NCBIfam" id="TIGR02479">
    <property type="entry name" value="FliA_WhiG"/>
    <property type="match status" value="1"/>
</dbReference>
<dbReference type="GO" id="GO:0003677">
    <property type="term" value="F:DNA binding"/>
    <property type="evidence" value="ECO:0007669"/>
    <property type="project" value="UniProtKB-KW"/>
</dbReference>
<dbReference type="CDD" id="cd06171">
    <property type="entry name" value="Sigma70_r4"/>
    <property type="match status" value="1"/>
</dbReference>
<dbReference type="PIRSF" id="PIRSF000770">
    <property type="entry name" value="RNA_pol_sigma-SigE/K"/>
    <property type="match status" value="1"/>
</dbReference>
<keyword evidence="2" id="KW-0731">Sigma factor</keyword>
<dbReference type="NCBIfam" id="NF005809">
    <property type="entry name" value="PRK07670.1"/>
    <property type="match status" value="1"/>
</dbReference>
<evidence type="ECO:0000256" key="2">
    <source>
        <dbReference type="ARBA" id="ARBA00023082"/>
    </source>
</evidence>
<sequence>MSIVQKSDSQNYWKKWVEDRDKYAGDALIRIYLPLVNFQVSRISQNLPSNVSRDELKSFGMMGLYDALEKFDPNRDLKFETYASIRIRGSIMDGLRKEDWLPRTTRDKAKKIEHAIESLEQKLQRKATAEEIAVQTGFSSTEVVGVINDVFFSNLLSVDEQIKEDGDGQVNFIQTLKDTYTLTPEEEILKEEQIEHLSKTITTDLNEKEQTVISLFYVEELTFTEIGVILNLSTSRVSQIHAKSIFKLRELLNKSM</sequence>
<keyword evidence="1" id="KW-0805">Transcription regulation</keyword>
<evidence type="ECO:0000313" key="7">
    <source>
        <dbReference type="Proteomes" id="UP000682134"/>
    </source>
</evidence>
<dbReference type="SUPFAM" id="SSF88659">
    <property type="entry name" value="Sigma3 and sigma4 domains of RNA polymerase sigma factors"/>
    <property type="match status" value="2"/>
</dbReference>
<dbReference type="PROSITE" id="PS00716">
    <property type="entry name" value="SIGMA70_2"/>
    <property type="match status" value="1"/>
</dbReference>
<dbReference type="InterPro" id="IPR007624">
    <property type="entry name" value="RNA_pol_sigma70_r3"/>
</dbReference>
<evidence type="ECO:0000313" key="6">
    <source>
        <dbReference type="EMBL" id="MBP0726215.1"/>
    </source>
</evidence>
<dbReference type="InterPro" id="IPR013325">
    <property type="entry name" value="RNA_pol_sigma_r2"/>
</dbReference>
<dbReference type="PRINTS" id="PR00046">
    <property type="entry name" value="SIGMA70FCT"/>
</dbReference>
<dbReference type="GO" id="GO:0006352">
    <property type="term" value="P:DNA-templated transcription initiation"/>
    <property type="evidence" value="ECO:0007669"/>
    <property type="project" value="InterPro"/>
</dbReference>
<dbReference type="Gene3D" id="1.20.140.160">
    <property type="match status" value="1"/>
</dbReference>
<dbReference type="RefSeq" id="WP_209406559.1">
    <property type="nucleotide sequence ID" value="NZ_JAGIYQ010000009.1"/>
</dbReference>
<feature type="domain" description="RNA polymerase sigma-70" evidence="5">
    <location>
        <begin position="222"/>
        <end position="248"/>
    </location>
</feature>
<evidence type="ECO:0000259" key="5">
    <source>
        <dbReference type="PROSITE" id="PS00716"/>
    </source>
</evidence>
<dbReference type="InterPro" id="IPR007630">
    <property type="entry name" value="RNA_pol_sigma70_r4"/>
</dbReference>
<keyword evidence="4" id="KW-0804">Transcription</keyword>
<dbReference type="PANTHER" id="PTHR30385:SF7">
    <property type="entry name" value="RNA POLYMERASE SIGMA FACTOR FLIA"/>
    <property type="match status" value="1"/>
</dbReference>
<dbReference type="Pfam" id="PF04542">
    <property type="entry name" value="Sigma70_r2"/>
    <property type="match status" value="1"/>
</dbReference>
<dbReference type="Proteomes" id="UP000682134">
    <property type="component" value="Unassembled WGS sequence"/>
</dbReference>
<dbReference type="EMBL" id="JAGIYQ010000009">
    <property type="protein sequence ID" value="MBP0726215.1"/>
    <property type="molecule type" value="Genomic_DNA"/>
</dbReference>
<gene>
    <name evidence="6" type="ORF">J5Y03_13610</name>
</gene>